<dbReference type="AlphaFoldDB" id="A0A6A6AVR5"/>
<feature type="compositionally biased region" description="Basic and acidic residues" evidence="1">
    <location>
        <begin position="384"/>
        <end position="420"/>
    </location>
</feature>
<evidence type="ECO:0000313" key="3">
    <source>
        <dbReference type="Proteomes" id="UP000799438"/>
    </source>
</evidence>
<protein>
    <submittedName>
        <fullName evidence="2">Uncharacterized protein</fullName>
    </submittedName>
</protein>
<dbReference type="EMBL" id="ML995537">
    <property type="protein sequence ID" value="KAF2136039.1"/>
    <property type="molecule type" value="Genomic_DNA"/>
</dbReference>
<dbReference type="Proteomes" id="UP000799438">
    <property type="component" value="Unassembled WGS sequence"/>
</dbReference>
<name>A0A6A6AVR5_9PEZI</name>
<reference evidence="2" key="1">
    <citation type="journal article" date="2020" name="Stud. Mycol.">
        <title>101 Dothideomycetes genomes: a test case for predicting lifestyles and emergence of pathogens.</title>
        <authorList>
            <person name="Haridas S."/>
            <person name="Albert R."/>
            <person name="Binder M."/>
            <person name="Bloem J."/>
            <person name="Labutti K."/>
            <person name="Salamov A."/>
            <person name="Andreopoulos B."/>
            <person name="Baker S."/>
            <person name="Barry K."/>
            <person name="Bills G."/>
            <person name="Bluhm B."/>
            <person name="Cannon C."/>
            <person name="Castanera R."/>
            <person name="Culley D."/>
            <person name="Daum C."/>
            <person name="Ezra D."/>
            <person name="Gonzalez J."/>
            <person name="Henrissat B."/>
            <person name="Kuo A."/>
            <person name="Liang C."/>
            <person name="Lipzen A."/>
            <person name="Lutzoni F."/>
            <person name="Magnuson J."/>
            <person name="Mondo S."/>
            <person name="Nolan M."/>
            <person name="Ohm R."/>
            <person name="Pangilinan J."/>
            <person name="Park H.-J."/>
            <person name="Ramirez L."/>
            <person name="Alfaro M."/>
            <person name="Sun H."/>
            <person name="Tritt A."/>
            <person name="Yoshinaga Y."/>
            <person name="Zwiers L.-H."/>
            <person name="Turgeon B."/>
            <person name="Goodwin S."/>
            <person name="Spatafora J."/>
            <person name="Crous P."/>
            <person name="Grigoriev I."/>
        </authorList>
    </citation>
    <scope>NUCLEOTIDE SEQUENCE</scope>
    <source>
        <strain evidence="2">CBS 121167</strain>
    </source>
</reference>
<keyword evidence="3" id="KW-1185">Reference proteome</keyword>
<proteinExistence type="predicted"/>
<feature type="compositionally biased region" description="Acidic residues" evidence="1">
    <location>
        <begin position="175"/>
        <end position="186"/>
    </location>
</feature>
<evidence type="ECO:0000256" key="1">
    <source>
        <dbReference type="SAM" id="MobiDB-lite"/>
    </source>
</evidence>
<gene>
    <name evidence="2" type="ORF">K452DRAFT_322686</name>
</gene>
<dbReference type="RefSeq" id="XP_033391757.1">
    <property type="nucleotide sequence ID" value="XM_033544538.1"/>
</dbReference>
<dbReference type="GeneID" id="54302034"/>
<feature type="compositionally biased region" description="Low complexity" evidence="1">
    <location>
        <begin position="187"/>
        <end position="205"/>
    </location>
</feature>
<accession>A0A6A6AVR5</accession>
<sequence>MAAPTPPSSSPLFRTPESAASKAAQPLPRPSLPLSPSSPGDDFDPAKPQSVSISKLVGIFKEIRQGLWKHPSPGWAKYRVSVEAYLELLQRIANDRDDSFVGWFNDKARYDYNSAKEELILRIAPTPLHDCFCAFVVKRIEDKLAALTAQHPVELGPALVGVRPCSTARVRFDASDTDTDTDELNPDADPFTSPSPASSPTSSPDQKSPDNQFQHNLAHWPSIVFKVAYSQKAEDLPKVADDYICLTGGNISAVVGLKVDYTPPREKAQARGIKALKPPSKQGHVIMWRLQEFTETSNGEEIPYKEVTAVTEEIFRTATGRCIPGTLSLPLTDFLPPVVLDVYPQARALTETTTVDITHAELCAELADAEARDRVRARGNGLKADADPLIRKRKPEEVDGREKRKNVRVERADKPYRGRA</sequence>
<organism evidence="2 3">
    <name type="scientific">Aplosporella prunicola CBS 121167</name>
    <dbReference type="NCBI Taxonomy" id="1176127"/>
    <lineage>
        <taxon>Eukaryota</taxon>
        <taxon>Fungi</taxon>
        <taxon>Dikarya</taxon>
        <taxon>Ascomycota</taxon>
        <taxon>Pezizomycotina</taxon>
        <taxon>Dothideomycetes</taxon>
        <taxon>Dothideomycetes incertae sedis</taxon>
        <taxon>Botryosphaeriales</taxon>
        <taxon>Aplosporellaceae</taxon>
        <taxon>Aplosporella</taxon>
    </lineage>
</organism>
<dbReference type="OrthoDB" id="3485856at2759"/>
<feature type="region of interest" description="Disordered" evidence="1">
    <location>
        <begin position="171"/>
        <end position="213"/>
    </location>
</feature>
<evidence type="ECO:0000313" key="2">
    <source>
        <dbReference type="EMBL" id="KAF2136039.1"/>
    </source>
</evidence>
<feature type="region of interest" description="Disordered" evidence="1">
    <location>
        <begin position="1"/>
        <end position="46"/>
    </location>
</feature>
<feature type="region of interest" description="Disordered" evidence="1">
    <location>
        <begin position="379"/>
        <end position="420"/>
    </location>
</feature>